<proteinExistence type="predicted"/>
<protein>
    <submittedName>
        <fullName evidence="2">Uncharacterized protein</fullName>
    </submittedName>
</protein>
<name>A0AC34RM43_9BILA</name>
<evidence type="ECO:0000313" key="2">
    <source>
        <dbReference type="WBParaSite" id="JU765_v2.g8079.t1"/>
    </source>
</evidence>
<dbReference type="WBParaSite" id="JU765_v2.g8079.t1">
    <property type="protein sequence ID" value="JU765_v2.g8079.t1"/>
    <property type="gene ID" value="JU765_v2.g8079"/>
</dbReference>
<sequence>MRFSWLLLWCSVICLTNAVLLDKSGSYILKVQKTGFIVKICGRYSTPSYFCYGGNPTNNQLNGCPSQYCGISAETLTDNKLSVQYGGASEHFEEDCAILKVEENQQIAQNPKDTPATKGSCPWNITEDGKLLVNVTVPTNSTIYVEEAVFYEEKNSTAGVPIGVYLVCGAGGIVVVLLVFWGIYYCHKKKKERKLLNEKKNEQEVVQNVVTTPKPVESKFSEVNVVGQSRETAIKSLAEFEEKLKTQTLVVVKPPATTVPQQEVDKAKEVKPPLLTRIGNSIREFFGGKQQKKRDQKPKEAKDETGERTPLIENGPAEPKKELKAGPAEAKKVVVIDELKEEKTQASETKKKLKVENKYESDNQSIDESCSEDSIFEVTCSQPEWWYKKGIITKAERDEMSKNFLFQNRHVCTQKEYLMLSHYAEQGAKICNDLIEKAENYYGQKVFKEDVSGLSYLDIDDNKLKDAIGDAWTPGEEWEINGLALLLFCDISEEECSALLRRIKIRTRELINTYGKFVDSTSLYPFPLLWQIHIDHGNEKHIFPYEWALMEVPKVSETILHPASIFSRYSLSAKLRGTGKEGTTDALEITYILEEMRKTMVEPMNENERGLVQVMTAFEGGWTYDRLKMIRDELAEKKKKERQKAADCKEKMAEQPQNEIAKAVPAEQVQQQPVPVSTPVLPDQTVTIVGESEGPVTSQDQAQGQGTTSAGVSTVSATIVEGGPSMDKSKDGLPVI</sequence>
<accession>A0AC34RM43</accession>
<evidence type="ECO:0000313" key="1">
    <source>
        <dbReference type="Proteomes" id="UP000887576"/>
    </source>
</evidence>
<organism evidence="1 2">
    <name type="scientific">Panagrolaimus sp. JU765</name>
    <dbReference type="NCBI Taxonomy" id="591449"/>
    <lineage>
        <taxon>Eukaryota</taxon>
        <taxon>Metazoa</taxon>
        <taxon>Ecdysozoa</taxon>
        <taxon>Nematoda</taxon>
        <taxon>Chromadorea</taxon>
        <taxon>Rhabditida</taxon>
        <taxon>Tylenchina</taxon>
        <taxon>Panagrolaimomorpha</taxon>
        <taxon>Panagrolaimoidea</taxon>
        <taxon>Panagrolaimidae</taxon>
        <taxon>Panagrolaimus</taxon>
    </lineage>
</organism>
<dbReference type="Proteomes" id="UP000887576">
    <property type="component" value="Unplaced"/>
</dbReference>
<reference evidence="2" key="1">
    <citation type="submission" date="2022-11" db="UniProtKB">
        <authorList>
            <consortium name="WormBaseParasite"/>
        </authorList>
    </citation>
    <scope>IDENTIFICATION</scope>
</reference>